<gene>
    <name evidence="1" type="ORF">UFOPK3674_01171</name>
</gene>
<protein>
    <submittedName>
        <fullName evidence="1">Unannotated protein</fullName>
    </submittedName>
</protein>
<evidence type="ECO:0000313" key="1">
    <source>
        <dbReference type="EMBL" id="CAB4931375.1"/>
    </source>
</evidence>
<dbReference type="AlphaFoldDB" id="A0A6J7IKT7"/>
<name>A0A6J7IKT7_9ZZZZ</name>
<organism evidence="1">
    <name type="scientific">freshwater metagenome</name>
    <dbReference type="NCBI Taxonomy" id="449393"/>
    <lineage>
        <taxon>unclassified sequences</taxon>
        <taxon>metagenomes</taxon>
        <taxon>ecological metagenomes</taxon>
    </lineage>
</organism>
<dbReference type="EMBL" id="CAFBMX010000005">
    <property type="protein sequence ID" value="CAB4931375.1"/>
    <property type="molecule type" value="Genomic_DNA"/>
</dbReference>
<proteinExistence type="predicted"/>
<accession>A0A6J7IKT7</accession>
<reference evidence="1" key="1">
    <citation type="submission" date="2020-05" db="EMBL/GenBank/DDBJ databases">
        <authorList>
            <person name="Chiriac C."/>
            <person name="Salcher M."/>
            <person name="Ghai R."/>
            <person name="Kavagutti S V."/>
        </authorList>
    </citation>
    <scope>NUCLEOTIDE SEQUENCE</scope>
</reference>
<sequence>MFRGLRAVPWILVLAALRVLYDHWQRLEEQDRRRVAAILRSSRGFPNRMDYRARRDIVDIARRLDPLSLGRDLADAGMPFRIPGLRSKPPRRG</sequence>